<evidence type="ECO:0000256" key="13">
    <source>
        <dbReference type="ARBA" id="ARBA00022884"/>
    </source>
</evidence>
<accession>A0A1H2PUR3</accession>
<feature type="region of interest" description="Disordered" evidence="16">
    <location>
        <begin position="531"/>
        <end position="561"/>
    </location>
</feature>
<dbReference type="GO" id="GO:0006402">
    <property type="term" value="P:mRNA catabolic process"/>
    <property type="evidence" value="ECO:0007669"/>
    <property type="project" value="UniProtKB-UniRule"/>
</dbReference>
<comment type="cofactor">
    <cofactor evidence="15">
        <name>Zn(2+)</name>
        <dbReference type="ChEBI" id="CHEBI:29105"/>
    </cofactor>
    <text evidence="15">Binds 2 Zn(2+) ions per homotetramer.</text>
</comment>
<feature type="compositionally biased region" description="Low complexity" evidence="16">
    <location>
        <begin position="1028"/>
        <end position="1040"/>
    </location>
</feature>
<feature type="compositionally biased region" description="Low complexity" evidence="16">
    <location>
        <begin position="816"/>
        <end position="840"/>
    </location>
</feature>
<evidence type="ECO:0000256" key="3">
    <source>
        <dbReference type="ARBA" id="ARBA00022490"/>
    </source>
</evidence>
<feature type="binding site" evidence="15">
    <location>
        <position position="405"/>
    </location>
    <ligand>
        <name>Zn(2+)</name>
        <dbReference type="ChEBI" id="CHEBI:29105"/>
        <note>ligand shared between dimeric partners</note>
    </ligand>
</feature>
<feature type="binding site" evidence="15">
    <location>
        <position position="344"/>
    </location>
    <ligand>
        <name>Mg(2+)</name>
        <dbReference type="ChEBI" id="CHEBI:18420"/>
        <note>catalytic</note>
    </ligand>
</feature>
<keyword evidence="11 15" id="KW-0378">Hydrolase</keyword>
<feature type="compositionally biased region" description="Basic and acidic residues" evidence="16">
    <location>
        <begin position="657"/>
        <end position="681"/>
    </location>
</feature>
<dbReference type="CDD" id="cd04453">
    <property type="entry name" value="S1_RNase_E"/>
    <property type="match status" value="1"/>
</dbReference>
<comment type="cofactor">
    <cofactor evidence="15">
        <name>Mg(2+)</name>
        <dbReference type="ChEBI" id="CHEBI:18420"/>
    </cofactor>
    <text evidence="15">Binds 1 Mg(2+) ion per subunit.</text>
</comment>
<dbReference type="Gene3D" id="3.40.1260.20">
    <property type="entry name" value="Ribonuclease E, catalytic domain"/>
    <property type="match status" value="1"/>
</dbReference>
<evidence type="ECO:0000313" key="19">
    <source>
        <dbReference type="Proteomes" id="UP000243719"/>
    </source>
</evidence>
<gene>
    <name evidence="15" type="primary">rne</name>
    <name evidence="18" type="ORF">SAMN05216551_11467</name>
</gene>
<keyword evidence="3 15" id="KW-0963">Cytoplasm</keyword>
<feature type="compositionally biased region" description="Low complexity" evidence="16">
    <location>
        <begin position="954"/>
        <end position="982"/>
    </location>
</feature>
<feature type="region of interest" description="Disordered" evidence="16">
    <location>
        <begin position="749"/>
        <end position="840"/>
    </location>
</feature>
<evidence type="ECO:0000256" key="1">
    <source>
        <dbReference type="ARBA" id="ARBA00005663"/>
    </source>
</evidence>
<dbReference type="InterPro" id="IPR019307">
    <property type="entry name" value="RNA-bd_AU-1/RNase_E/G"/>
</dbReference>
<evidence type="ECO:0000256" key="2">
    <source>
        <dbReference type="ARBA" id="ARBA00022475"/>
    </source>
</evidence>
<dbReference type="EC" id="3.1.26.12" evidence="15"/>
<keyword evidence="8 15" id="KW-0479">Metal-binding</keyword>
<dbReference type="SMART" id="SM00316">
    <property type="entry name" value="S1"/>
    <property type="match status" value="1"/>
</dbReference>
<dbReference type="Pfam" id="PF00575">
    <property type="entry name" value="S1"/>
    <property type="match status" value="1"/>
</dbReference>
<feature type="binding site" evidence="15">
    <location>
        <position position="402"/>
    </location>
    <ligand>
        <name>Zn(2+)</name>
        <dbReference type="ChEBI" id="CHEBI:29105"/>
        <note>ligand shared between dimeric partners</note>
    </ligand>
</feature>
<comment type="similarity">
    <text evidence="15">Belongs to the RNase E/G family. RNase E subfamily.</text>
</comment>
<feature type="region of interest" description="Disordered" evidence="16">
    <location>
        <begin position="954"/>
        <end position="1040"/>
    </location>
</feature>
<keyword evidence="13 15" id="KW-0694">RNA-binding</keyword>
<keyword evidence="9 15" id="KW-0699">rRNA-binding</keyword>
<dbReference type="InterPro" id="IPR003029">
    <property type="entry name" value="S1_domain"/>
</dbReference>
<dbReference type="GO" id="GO:0008995">
    <property type="term" value="F:ribonuclease E activity"/>
    <property type="evidence" value="ECO:0007669"/>
    <property type="project" value="UniProtKB-EC"/>
</dbReference>
<evidence type="ECO:0000256" key="16">
    <source>
        <dbReference type="SAM" id="MobiDB-lite"/>
    </source>
</evidence>
<dbReference type="PANTHER" id="PTHR30001:SF1">
    <property type="entry name" value="RIBONUCLEASE E_G-LIKE PROTEIN, CHLOROPLASTIC"/>
    <property type="match status" value="1"/>
</dbReference>
<evidence type="ECO:0000256" key="8">
    <source>
        <dbReference type="ARBA" id="ARBA00022723"/>
    </source>
</evidence>
<feature type="compositionally biased region" description="Basic and acidic residues" evidence="16">
    <location>
        <begin position="1156"/>
        <end position="1165"/>
    </location>
</feature>
<dbReference type="GO" id="GO:0009898">
    <property type="term" value="C:cytoplasmic side of plasma membrane"/>
    <property type="evidence" value="ECO:0007669"/>
    <property type="project" value="UniProtKB-UniRule"/>
</dbReference>
<organism evidence="18 19">
    <name type="scientific">Chitinasiproducens palmae</name>
    <dbReference type="NCBI Taxonomy" id="1770053"/>
    <lineage>
        <taxon>Bacteria</taxon>
        <taxon>Pseudomonadati</taxon>
        <taxon>Pseudomonadota</taxon>
        <taxon>Betaproteobacteria</taxon>
        <taxon>Burkholderiales</taxon>
        <taxon>Burkholderiaceae</taxon>
        <taxon>Chitinasiproducens</taxon>
    </lineage>
</organism>
<keyword evidence="7 15" id="KW-0540">Nuclease</keyword>
<dbReference type="GO" id="GO:0000049">
    <property type="term" value="F:tRNA binding"/>
    <property type="evidence" value="ECO:0007669"/>
    <property type="project" value="UniProtKB-KW"/>
</dbReference>
<dbReference type="PROSITE" id="PS50126">
    <property type="entry name" value="S1"/>
    <property type="match status" value="1"/>
</dbReference>
<feature type="binding site" evidence="15">
    <location>
        <position position="301"/>
    </location>
    <ligand>
        <name>Mg(2+)</name>
        <dbReference type="ChEBI" id="CHEBI:18420"/>
        <note>catalytic</note>
    </ligand>
</feature>
<feature type="compositionally biased region" description="Basic residues" evidence="16">
    <location>
        <begin position="783"/>
        <end position="793"/>
    </location>
</feature>
<dbReference type="InterPro" id="IPR048583">
    <property type="entry name" value="RNase_E_G_thioredoxin-like"/>
</dbReference>
<evidence type="ECO:0000256" key="4">
    <source>
        <dbReference type="ARBA" id="ARBA00022519"/>
    </source>
</evidence>
<dbReference type="GO" id="GO:0000287">
    <property type="term" value="F:magnesium ion binding"/>
    <property type="evidence" value="ECO:0007669"/>
    <property type="project" value="UniProtKB-UniRule"/>
</dbReference>
<proteinExistence type="inferred from homology"/>
<feature type="compositionally biased region" description="Low complexity" evidence="16">
    <location>
        <begin position="549"/>
        <end position="561"/>
    </location>
</feature>
<dbReference type="Pfam" id="PF10150">
    <property type="entry name" value="RNase_E_G"/>
    <property type="match status" value="1"/>
</dbReference>
<dbReference type="InterPro" id="IPR004659">
    <property type="entry name" value="RNase_E/G"/>
</dbReference>
<dbReference type="GO" id="GO:0005737">
    <property type="term" value="C:cytoplasm"/>
    <property type="evidence" value="ECO:0007669"/>
    <property type="project" value="UniProtKB-SubCell"/>
</dbReference>
<evidence type="ECO:0000256" key="9">
    <source>
        <dbReference type="ARBA" id="ARBA00022730"/>
    </source>
</evidence>
<comment type="similarity">
    <text evidence="1">Belongs to the RNase E/G family. RNase G subfamily.</text>
</comment>
<dbReference type="RefSeq" id="WP_091912319.1">
    <property type="nucleotide sequence ID" value="NZ_FNLO01000014.1"/>
</dbReference>
<protein>
    <recommendedName>
        <fullName evidence="15">Ribonuclease E</fullName>
        <shortName evidence="15">RNase E</shortName>
        <ecNumber evidence="15">3.1.26.12</ecNumber>
    </recommendedName>
</protein>
<evidence type="ECO:0000256" key="6">
    <source>
        <dbReference type="ARBA" id="ARBA00022694"/>
    </source>
</evidence>
<evidence type="ECO:0000256" key="14">
    <source>
        <dbReference type="ARBA" id="ARBA00023136"/>
    </source>
</evidence>
<dbReference type="PANTHER" id="PTHR30001">
    <property type="entry name" value="RIBONUCLEASE"/>
    <property type="match status" value="1"/>
</dbReference>
<comment type="subcellular location">
    <subcellularLocation>
        <location evidence="15">Cytoplasm</location>
    </subcellularLocation>
    <subcellularLocation>
        <location evidence="15">Cell inner membrane</location>
        <topology evidence="15">Peripheral membrane protein</topology>
        <orientation evidence="15">Cytoplasmic side</orientation>
    </subcellularLocation>
</comment>
<feature type="domain" description="S1 motif" evidence="17">
    <location>
        <begin position="39"/>
        <end position="118"/>
    </location>
</feature>
<evidence type="ECO:0000256" key="15">
    <source>
        <dbReference type="HAMAP-Rule" id="MF_00970"/>
    </source>
</evidence>
<dbReference type="GO" id="GO:0008033">
    <property type="term" value="P:tRNA processing"/>
    <property type="evidence" value="ECO:0007669"/>
    <property type="project" value="UniProtKB-UniRule"/>
</dbReference>
<dbReference type="STRING" id="1770053.SAMN05216551_11467"/>
<feature type="region of interest" description="Disordered" evidence="16">
    <location>
        <begin position="1055"/>
        <end position="1096"/>
    </location>
</feature>
<evidence type="ECO:0000256" key="5">
    <source>
        <dbReference type="ARBA" id="ARBA00022552"/>
    </source>
</evidence>
<keyword evidence="12 15" id="KW-0460">Magnesium</keyword>
<dbReference type="OrthoDB" id="9804278at2"/>
<evidence type="ECO:0000256" key="11">
    <source>
        <dbReference type="ARBA" id="ARBA00022801"/>
    </source>
</evidence>
<feature type="compositionally biased region" description="Low complexity" evidence="16">
    <location>
        <begin position="585"/>
        <end position="606"/>
    </location>
</feature>
<evidence type="ECO:0000256" key="7">
    <source>
        <dbReference type="ARBA" id="ARBA00022722"/>
    </source>
</evidence>
<feature type="compositionally biased region" description="Pro residues" evidence="16">
    <location>
        <begin position="538"/>
        <end position="548"/>
    </location>
</feature>
<dbReference type="Gene3D" id="2.40.50.140">
    <property type="entry name" value="Nucleic acid-binding proteins"/>
    <property type="match status" value="1"/>
</dbReference>
<keyword evidence="19" id="KW-1185">Reference proteome</keyword>
<keyword evidence="14 15" id="KW-0472">Membrane</keyword>
<evidence type="ECO:0000259" key="17">
    <source>
        <dbReference type="PROSITE" id="PS50126"/>
    </source>
</evidence>
<feature type="compositionally biased region" description="Basic and acidic residues" evidence="16">
    <location>
        <begin position="608"/>
        <end position="650"/>
    </location>
</feature>
<feature type="region of interest" description="Disordered" evidence="16">
    <location>
        <begin position="867"/>
        <end position="895"/>
    </location>
</feature>
<reference evidence="19" key="1">
    <citation type="submission" date="2016-09" db="EMBL/GenBank/DDBJ databases">
        <authorList>
            <person name="Varghese N."/>
            <person name="Submissions S."/>
        </authorList>
    </citation>
    <scope>NUCLEOTIDE SEQUENCE [LARGE SCALE GENOMIC DNA]</scope>
    <source>
        <strain evidence="19">JS23</strain>
    </source>
</reference>
<evidence type="ECO:0000313" key="18">
    <source>
        <dbReference type="EMBL" id="SDV50969.1"/>
    </source>
</evidence>
<dbReference type="SUPFAM" id="SSF50249">
    <property type="entry name" value="Nucleic acid-binding proteins"/>
    <property type="match status" value="1"/>
</dbReference>
<feature type="region of interest" description="Disordered" evidence="16">
    <location>
        <begin position="704"/>
        <end position="735"/>
    </location>
</feature>
<name>A0A1H2PUR3_9BURK</name>
<keyword evidence="4 15" id="KW-0997">Cell inner membrane</keyword>
<feature type="region of interest" description="Disordered" evidence="16">
    <location>
        <begin position="1125"/>
        <end position="1165"/>
    </location>
</feature>
<feature type="compositionally biased region" description="Low complexity" evidence="16">
    <location>
        <begin position="1125"/>
        <end position="1134"/>
    </location>
</feature>
<keyword evidence="10 15" id="KW-0255">Endonuclease</keyword>
<dbReference type="NCBIfam" id="TIGR00757">
    <property type="entry name" value="RNaseEG"/>
    <property type="match status" value="1"/>
</dbReference>
<dbReference type="GO" id="GO:0019843">
    <property type="term" value="F:rRNA binding"/>
    <property type="evidence" value="ECO:0007669"/>
    <property type="project" value="UniProtKB-KW"/>
</dbReference>
<feature type="compositionally biased region" description="Low complexity" evidence="16">
    <location>
        <begin position="1055"/>
        <end position="1070"/>
    </location>
</feature>
<keyword evidence="15" id="KW-0820">tRNA-binding</keyword>
<keyword evidence="15" id="KW-0862">Zinc</keyword>
<evidence type="ECO:0000256" key="10">
    <source>
        <dbReference type="ARBA" id="ARBA00022759"/>
    </source>
</evidence>
<dbReference type="HAMAP" id="MF_00970">
    <property type="entry name" value="RNase_E"/>
    <property type="match status" value="1"/>
</dbReference>
<sequence>MKRMLFNATQQEELRVAIVDGQKLIDIDIETAGREQRKGNIYKGVITRIEPSLEACFVNYGEDRHGFLPFKECARQYFRDGIDVRSARIQDALKEGQEVIVQVEKEERGNKGAALTTFISLAGRYLVLMPNNPRGGGVSRRIEGEERQELREAIAQLKMPEGMSIIARTAGIGRSVEELQWDLNYLLQLWHAIDAAAGGMRAPLLIYLESSLVIRAIRDYFQPDIGEILIDTDDIDEQARAFMGVVMPDNLAKVKRYRDDVPLFSRFQIEHQIETAYARTVSLPSGGAIVIDHTEALVSIDVNSARATRGADIEETALRTNLEAADEVARQLRLRDLGGLIVIDFIDMESSKSQREVEQRLKDALRYDRARVQMGKISRFGLMELSRQRLRPALSEGSHITCPRCNGTGHIRDTESSALQVLRIIQEEAMKENTAVIHCQVPVEVTAFLLNEKRQEINKIEMRFKVGVVLIPNKHLETPHYKLERLRHDDPRLDDPRTSYRMALEAARELEAESGYSRRDEDLKPRQEAAVKGITPTQPAPVSQPKPVAPEAVAPAPVQPAPQAQPEVGFVGWLRRVLGLVAPPQATPQPVATPAAPATPVAPATPSRAERGDGRRRNGRDGRDGRDTRDADGERTERADRNGGRRDETRANAQAPRDAERPARRERGERPERGERAERGTRQPARPVEAAVIAAGVVAPGEAVAEANGNGAGRSERQPRQRRERRSPDVAAGVTAETAVEALTVQVPAAPALDRDAVEPVPAIATPAIAETEESAREGEERRRRRRGRRGGRRDRDENGEAAFVPNDALDDAAQGAVTNDANDGNDANDAPVAPLPVAALDATAQEDAPVAGTPDVRAAVLAAADATTVAPTERTEPSPAPVVATDSDAPSVDLAGASVPADLERGTAADSPAAHSDVPVAPVAAEPASSLARAVGAPASAGDAVGIPSAEQAVTPPAATQATPLAESAESAEAAQPARAPRAADKPTADAEPVAPQQSLADAIPSDVPAGSEAQSAERARATSGEASPTPSSADVASAAPVVAVVPVPDAVSEAAQAPAEPAAQPVASTGAAPARVSDTGSQTDSATAAADLPVESLKPMLDAAGLVWVNTDQSKLAAVQAEQAAQAQAPVAPRRRKPRVAAPAQPMTQIETARPAESEQASK</sequence>
<dbReference type="Pfam" id="PF20833">
    <property type="entry name" value="RNase_E_G_Thio"/>
    <property type="match status" value="1"/>
</dbReference>
<dbReference type="AlphaFoldDB" id="A0A1H2PUR3"/>
<dbReference type="Proteomes" id="UP000243719">
    <property type="component" value="Unassembled WGS sequence"/>
</dbReference>
<feature type="region of interest" description="Required for zinc-mediated homotetramerization and catalytic activity" evidence="15">
    <location>
        <begin position="402"/>
        <end position="405"/>
    </location>
</feature>
<evidence type="ECO:0000256" key="12">
    <source>
        <dbReference type="ARBA" id="ARBA00022842"/>
    </source>
</evidence>
<dbReference type="EMBL" id="FNLO01000014">
    <property type="protein sequence ID" value="SDV50969.1"/>
    <property type="molecule type" value="Genomic_DNA"/>
</dbReference>
<keyword evidence="2 15" id="KW-1003">Cell membrane</keyword>
<feature type="region of interest" description="Disordered" evidence="16">
    <location>
        <begin position="585"/>
        <end position="688"/>
    </location>
</feature>
<comment type="catalytic activity">
    <reaction evidence="15">
        <text>Endonucleolytic cleavage of single-stranded RNA in A- and U-rich regions.</text>
        <dbReference type="EC" id="3.1.26.12"/>
    </reaction>
</comment>
<keyword evidence="5 15" id="KW-0698">rRNA processing</keyword>
<dbReference type="GO" id="GO:0006364">
    <property type="term" value="P:rRNA processing"/>
    <property type="evidence" value="ECO:0007669"/>
    <property type="project" value="UniProtKB-UniRule"/>
</dbReference>
<dbReference type="InterPro" id="IPR028878">
    <property type="entry name" value="RNase_E"/>
</dbReference>
<comment type="subunit">
    <text evidence="15">Homotetramer formed by a dimer of dimers.</text>
</comment>
<dbReference type="GO" id="GO:0008270">
    <property type="term" value="F:zinc ion binding"/>
    <property type="evidence" value="ECO:0007669"/>
    <property type="project" value="UniProtKB-UniRule"/>
</dbReference>
<dbReference type="InterPro" id="IPR012340">
    <property type="entry name" value="NA-bd_OB-fold"/>
</dbReference>
<keyword evidence="6 15" id="KW-0819">tRNA processing</keyword>
<comment type="function">
    <text evidence="15">Endoribonuclease that plays a central role in RNA processing and decay. Required for the maturation of 5S and 16S rRNAs and the majority of tRNAs. Also involved in the degradation of most mRNAs.</text>
</comment>
<feature type="compositionally biased region" description="Low complexity" evidence="16">
    <location>
        <begin position="759"/>
        <end position="770"/>
    </location>
</feature>